<reference evidence="1 2" key="1">
    <citation type="submission" date="2019-04" db="EMBL/GenBank/DDBJ databases">
        <authorList>
            <consortium name="DOE Joint Genome Institute"/>
            <person name="Mondo S."/>
            <person name="Kjaerbolling I."/>
            <person name="Vesth T."/>
            <person name="Frisvad J.C."/>
            <person name="Nybo J.L."/>
            <person name="Theobald S."/>
            <person name="Kildgaard S."/>
            <person name="Isbrandt T."/>
            <person name="Kuo A."/>
            <person name="Sato A."/>
            <person name="Lyhne E.K."/>
            <person name="Kogle M.E."/>
            <person name="Wiebenga A."/>
            <person name="Kun R.S."/>
            <person name="Lubbers R.J."/>
            <person name="Makela M.R."/>
            <person name="Barry K."/>
            <person name="Chovatia M."/>
            <person name="Clum A."/>
            <person name="Daum C."/>
            <person name="Haridas S."/>
            <person name="He G."/>
            <person name="LaButti K."/>
            <person name="Lipzen A."/>
            <person name="Riley R."/>
            <person name="Salamov A."/>
            <person name="Simmons B.A."/>
            <person name="Magnuson J.K."/>
            <person name="Henrissat B."/>
            <person name="Mortensen U.H."/>
            <person name="Larsen T.O."/>
            <person name="Devries R.P."/>
            <person name="Grigoriev I.V."/>
            <person name="Machida M."/>
            <person name="Baker S.E."/>
            <person name="Andersen M.R."/>
            <person name="Cantor M.N."/>
            <person name="Hua S.X."/>
        </authorList>
    </citation>
    <scope>NUCLEOTIDE SEQUENCE [LARGE SCALE GENOMIC DNA]</scope>
    <source>
        <strain evidence="1 2">CBS 119388</strain>
    </source>
</reference>
<proteinExistence type="predicted"/>
<accession>A0A5N7DJP1</accession>
<gene>
    <name evidence="1" type="ORF">BDV37DRAFT_280613</name>
</gene>
<organism evidence="1 2">
    <name type="scientific">Aspergillus pseudonomiae</name>
    <dbReference type="NCBI Taxonomy" id="1506151"/>
    <lineage>
        <taxon>Eukaryota</taxon>
        <taxon>Fungi</taxon>
        <taxon>Dikarya</taxon>
        <taxon>Ascomycota</taxon>
        <taxon>Pezizomycotina</taxon>
        <taxon>Eurotiomycetes</taxon>
        <taxon>Eurotiomycetidae</taxon>
        <taxon>Eurotiales</taxon>
        <taxon>Aspergillaceae</taxon>
        <taxon>Aspergillus</taxon>
        <taxon>Aspergillus subgen. Circumdati</taxon>
    </lineage>
</organism>
<protein>
    <submittedName>
        <fullName evidence="1">Uncharacterized protein</fullName>
    </submittedName>
</protein>
<accession>A0A5N6I1Y9</accession>
<evidence type="ECO:0000313" key="2">
    <source>
        <dbReference type="Proteomes" id="UP000325579"/>
    </source>
</evidence>
<dbReference type="AlphaFoldDB" id="A0A5N6I1Y9"/>
<name>A0A5N6I1Y9_9EURO</name>
<dbReference type="RefSeq" id="XP_031943971.1">
    <property type="nucleotide sequence ID" value="XM_032086615.1"/>
</dbReference>
<evidence type="ECO:0000313" key="1">
    <source>
        <dbReference type="EMBL" id="KAE8406652.1"/>
    </source>
</evidence>
<sequence length="117" mass="12332">MHAVDRAITNLDQIDLDRKSLAGIEADRAIGLHSELGGAGSYTHMSNRTFIRAATSTSSTELWAMLAAPLTKTTSSPSSGRTRRAIAGKHSVSAFWSGAGIGMLLGISHGPKTINLR</sequence>
<dbReference type="Proteomes" id="UP000325579">
    <property type="component" value="Unassembled WGS sequence"/>
</dbReference>
<keyword evidence="2" id="KW-1185">Reference proteome</keyword>
<dbReference type="EMBL" id="ML736752">
    <property type="protein sequence ID" value="KAE8406652.1"/>
    <property type="molecule type" value="Genomic_DNA"/>
</dbReference>
<dbReference type="GeneID" id="43671306"/>